<dbReference type="PANTHER" id="PTHR47926">
    <property type="entry name" value="PENTATRICOPEPTIDE REPEAT-CONTAINING PROTEIN"/>
    <property type="match status" value="1"/>
</dbReference>
<dbReference type="PANTHER" id="PTHR47926:SF344">
    <property type="entry name" value="OS07G0636900 PROTEIN"/>
    <property type="match status" value="1"/>
</dbReference>
<dbReference type="NCBIfam" id="TIGR00756">
    <property type="entry name" value="PPR"/>
    <property type="match status" value="8"/>
</dbReference>
<dbReference type="Pfam" id="PF01535">
    <property type="entry name" value="PPR"/>
    <property type="match status" value="3"/>
</dbReference>
<comment type="caution">
    <text evidence="3">The sequence shown here is derived from an EMBL/GenBank/DDBJ whole genome shotgun (WGS) entry which is preliminary data.</text>
</comment>
<feature type="repeat" description="PPR" evidence="2">
    <location>
        <begin position="718"/>
        <end position="752"/>
    </location>
</feature>
<feature type="repeat" description="PPR" evidence="2">
    <location>
        <begin position="603"/>
        <end position="637"/>
    </location>
</feature>
<feature type="repeat" description="PPR" evidence="2">
    <location>
        <begin position="164"/>
        <end position="198"/>
    </location>
</feature>
<dbReference type="GO" id="GO:0099402">
    <property type="term" value="P:plant organ development"/>
    <property type="evidence" value="ECO:0007669"/>
    <property type="project" value="UniProtKB-ARBA"/>
</dbReference>
<protein>
    <submittedName>
        <fullName evidence="3">Pentatricopeptide repeat-containing protein</fullName>
    </submittedName>
</protein>
<evidence type="ECO:0000313" key="3">
    <source>
        <dbReference type="EMBL" id="KAK7851783.1"/>
    </source>
</evidence>
<dbReference type="FunFam" id="1.25.40.10:FF:000284">
    <property type="entry name" value="Pentatricopeptide repeat-containing protein"/>
    <property type="match status" value="1"/>
</dbReference>
<organism evidence="3 4">
    <name type="scientific">Quercus suber</name>
    <name type="common">Cork oak</name>
    <dbReference type="NCBI Taxonomy" id="58331"/>
    <lineage>
        <taxon>Eukaryota</taxon>
        <taxon>Viridiplantae</taxon>
        <taxon>Streptophyta</taxon>
        <taxon>Embryophyta</taxon>
        <taxon>Tracheophyta</taxon>
        <taxon>Spermatophyta</taxon>
        <taxon>Magnoliopsida</taxon>
        <taxon>eudicotyledons</taxon>
        <taxon>Gunneridae</taxon>
        <taxon>Pentapetalae</taxon>
        <taxon>rosids</taxon>
        <taxon>fabids</taxon>
        <taxon>Fagales</taxon>
        <taxon>Fagaceae</taxon>
        <taxon>Quercus</taxon>
    </lineage>
</organism>
<dbReference type="InterPro" id="IPR046848">
    <property type="entry name" value="E_motif"/>
</dbReference>
<dbReference type="GO" id="GO:0003723">
    <property type="term" value="F:RNA binding"/>
    <property type="evidence" value="ECO:0007669"/>
    <property type="project" value="InterPro"/>
</dbReference>
<dbReference type="FunFam" id="1.25.40.10:FF:000344">
    <property type="entry name" value="Pentatricopeptide repeat-containing protein"/>
    <property type="match status" value="1"/>
</dbReference>
<accession>A0AAW0LL79</accession>
<reference evidence="3 4" key="1">
    <citation type="journal article" date="2018" name="Sci. Data">
        <title>The draft genome sequence of cork oak.</title>
        <authorList>
            <person name="Ramos A.M."/>
            <person name="Usie A."/>
            <person name="Barbosa P."/>
            <person name="Barros P.M."/>
            <person name="Capote T."/>
            <person name="Chaves I."/>
            <person name="Simoes F."/>
            <person name="Abreu I."/>
            <person name="Carrasquinho I."/>
            <person name="Faro C."/>
            <person name="Guimaraes J.B."/>
            <person name="Mendonca D."/>
            <person name="Nobrega F."/>
            <person name="Rodrigues L."/>
            <person name="Saibo N.J.M."/>
            <person name="Varela M.C."/>
            <person name="Egas C."/>
            <person name="Matos J."/>
            <person name="Miguel C.M."/>
            <person name="Oliveira M.M."/>
            <person name="Ricardo C.P."/>
            <person name="Goncalves S."/>
        </authorList>
    </citation>
    <scope>NUCLEOTIDE SEQUENCE [LARGE SCALE GENOMIC DNA]</scope>
    <source>
        <strain evidence="4">cv. HL8</strain>
    </source>
</reference>
<keyword evidence="4" id="KW-1185">Reference proteome</keyword>
<evidence type="ECO:0000313" key="4">
    <source>
        <dbReference type="Proteomes" id="UP000237347"/>
    </source>
</evidence>
<feature type="repeat" description="PPR" evidence="2">
    <location>
        <begin position="367"/>
        <end position="401"/>
    </location>
</feature>
<dbReference type="InterPro" id="IPR002885">
    <property type="entry name" value="PPR_rpt"/>
</dbReference>
<dbReference type="GO" id="GO:0009451">
    <property type="term" value="P:RNA modification"/>
    <property type="evidence" value="ECO:0007669"/>
    <property type="project" value="InterPro"/>
</dbReference>
<feature type="repeat" description="PPR" evidence="2">
    <location>
        <begin position="683"/>
        <end position="717"/>
    </location>
</feature>
<dbReference type="InterPro" id="IPR046960">
    <property type="entry name" value="PPR_At4g14850-like_plant"/>
</dbReference>
<feature type="repeat" description="PPR" evidence="2">
    <location>
        <begin position="265"/>
        <end position="299"/>
    </location>
</feature>
<dbReference type="Pfam" id="PF13041">
    <property type="entry name" value="PPR_2"/>
    <property type="match status" value="5"/>
</dbReference>
<dbReference type="Proteomes" id="UP000237347">
    <property type="component" value="Unassembled WGS sequence"/>
</dbReference>
<proteinExistence type="predicted"/>
<dbReference type="FunFam" id="1.25.40.10:FF:000436">
    <property type="entry name" value="Pentatricopeptide repeat-containing protein At5g39350 family"/>
    <property type="match status" value="1"/>
</dbReference>
<dbReference type="AlphaFoldDB" id="A0AAW0LL79"/>
<dbReference type="PROSITE" id="PS51375">
    <property type="entry name" value="PPR"/>
    <property type="match status" value="8"/>
</dbReference>
<name>A0AAW0LL79_QUESU</name>
<evidence type="ECO:0000256" key="1">
    <source>
        <dbReference type="ARBA" id="ARBA00022737"/>
    </source>
</evidence>
<dbReference type="FunFam" id="1.25.40.10:FF:000090">
    <property type="entry name" value="Pentatricopeptide repeat-containing protein, chloroplastic"/>
    <property type="match status" value="1"/>
</dbReference>
<keyword evidence="1" id="KW-0677">Repeat</keyword>
<feature type="repeat" description="PPR" evidence="2">
    <location>
        <begin position="568"/>
        <end position="602"/>
    </location>
</feature>
<dbReference type="FunFam" id="1.25.40.10:FF:000158">
    <property type="entry name" value="pentatricopeptide repeat-containing protein At2g33680"/>
    <property type="match status" value="1"/>
</dbReference>
<feature type="repeat" description="PPR" evidence="2">
    <location>
        <begin position="467"/>
        <end position="501"/>
    </location>
</feature>
<dbReference type="Pfam" id="PF20431">
    <property type="entry name" value="E_motif"/>
    <property type="match status" value="1"/>
</dbReference>
<dbReference type="InterPro" id="IPR011990">
    <property type="entry name" value="TPR-like_helical_dom_sf"/>
</dbReference>
<dbReference type="Gene3D" id="1.25.40.10">
    <property type="entry name" value="Tetratricopeptide repeat domain"/>
    <property type="match status" value="7"/>
</dbReference>
<evidence type="ECO:0000256" key="2">
    <source>
        <dbReference type="PROSITE-ProRule" id="PRU00708"/>
    </source>
</evidence>
<gene>
    <name evidence="3" type="primary">PCMP-E66_0</name>
    <name evidence="3" type="ORF">CFP56_041003</name>
</gene>
<sequence>MTLYMPLFRSCTTLRTLTQLHAHLFVTGLHRDPLATTKLVESYSQMGDLQTSRLVFETFPSPDSFMWGVLIKCHVWNHFFEESISLYHKMLYHQVHVNGFIYPNILRACSGFGDLGIGGKVHGRIIKCGFDTDAIVETSLLSMYGEMGCLYNARKIFDGMPMKDVVLWSSIISCYVEYEEASEGLDLFHRMICQGVEADSVTMLSVAEACGDLGFLRLARLVHGQVVTRSIKSEGSLDNSLIVMYTKCGDLHSAEKIFQNVTQRHTASWTAMITCYNQTGCFQEAIGVFLEMQESKVEPNSVTMMVVICSCARLGLLREGKSVHCFVTRKALDADLDFVGPALIELYAECGKLNYCEEVLRVIGERNIVSWNMLISLYARKGLLKQALVAFVQMQTQGLMPDSYGLASSLSACGSVGSIQLGYQIHGHVIKRGILDEFVQNSLIDMYSKCGLVNCGYKIFERIEQRSVITWSSMVCGFSQNGNSEEAIRLFDQMYMSGIEMNEVTFLSVIQACSHLGHLEKGKWVHHKLITGGLKKDLYVDTALTDMYAKCGDLQAAQGVFDSISERSVVSWSAMIAGYGIHGQINAAISLFNQMVDSGIKPNEVTFMNIISACSHVGSVEEGKLYFSSMRDFGIKPNTEHFASVVDLLSRALYVDTALTDMYAKCGDLQAAQGVFDSISERSVVSWSAMIAGYGIHGQINAAISLFNQMVDSGIKPNEVTFMNIISACSHVGSVEEGKLYFSSMRDFGIKPNTEHFASVVDLLSRAGDLSGAYEIIRSMPFHVDASIWSALLNGCRIYRRMDMIKSIESDLVDIRTDDTGYYTLLSNIYGEGGDWDEFGKVRSMMKGLTKVPGWSTIELDKRVYRFGAGDTSHLQTNEIYRILDNFPTLALEQGCDEEYR</sequence>
<dbReference type="EMBL" id="PKMF04000083">
    <property type="protein sequence ID" value="KAK7851783.1"/>
    <property type="molecule type" value="Genomic_DNA"/>
</dbReference>